<reference evidence="2 3" key="1">
    <citation type="submission" date="2019-04" db="EMBL/GenBank/DDBJ databases">
        <title>Phreatobacter aquaticus sp. nov.</title>
        <authorList>
            <person name="Choi A."/>
        </authorList>
    </citation>
    <scope>NUCLEOTIDE SEQUENCE [LARGE SCALE GENOMIC DNA]</scope>
    <source>
        <strain evidence="2 3">KCTC 52518</strain>
    </source>
</reference>
<sequence>MIHFFDAGGRPVDTLLAEYAAGSLSRPLHVLVAAHLTLQPRSRAYVEALDILKGDELAATAPVPVADRDAKLAAIFAEPPVAVAPAAPADDLMPGPLRAFVGRSGDDIPWKTRLPGIRQHVIGTYRRHRAQLIMVKPGGALPAHTHEGQEVTLVLQGQFHDASGVYRRGDICMADETVNHRPVADAAEGCICFIVSDGPFRLTGRFGRIVEWLSRR</sequence>
<gene>
    <name evidence="2" type="ORF">E8M01_34090</name>
</gene>
<evidence type="ECO:0000259" key="1">
    <source>
        <dbReference type="Pfam" id="PF12973"/>
    </source>
</evidence>
<dbReference type="RefSeq" id="WP_136964238.1">
    <property type="nucleotide sequence ID" value="NZ_CP039690.1"/>
</dbReference>
<dbReference type="AlphaFoldDB" id="A0A4D7BEC4"/>
<evidence type="ECO:0000313" key="2">
    <source>
        <dbReference type="EMBL" id="QCI68823.1"/>
    </source>
</evidence>
<dbReference type="InterPro" id="IPR011051">
    <property type="entry name" value="RmlC_Cupin_sf"/>
</dbReference>
<dbReference type="KEGG" id="pstg:E8M01_34090"/>
<dbReference type="InterPro" id="IPR014710">
    <property type="entry name" value="RmlC-like_jellyroll"/>
</dbReference>
<dbReference type="CDD" id="cd20301">
    <property type="entry name" value="cupin_ChrR"/>
    <property type="match status" value="1"/>
</dbReference>
<organism evidence="2 3">
    <name type="scientific">Phreatobacter stygius</name>
    <dbReference type="NCBI Taxonomy" id="1940610"/>
    <lineage>
        <taxon>Bacteria</taxon>
        <taxon>Pseudomonadati</taxon>
        <taxon>Pseudomonadota</taxon>
        <taxon>Alphaproteobacteria</taxon>
        <taxon>Hyphomicrobiales</taxon>
        <taxon>Phreatobacteraceae</taxon>
        <taxon>Phreatobacter</taxon>
    </lineage>
</organism>
<dbReference type="Pfam" id="PF12973">
    <property type="entry name" value="Cupin_7"/>
    <property type="match status" value="1"/>
</dbReference>
<dbReference type="InterPro" id="IPR025979">
    <property type="entry name" value="ChrR-like_cupin_dom"/>
</dbReference>
<dbReference type="EMBL" id="CP039690">
    <property type="protein sequence ID" value="QCI68823.1"/>
    <property type="molecule type" value="Genomic_DNA"/>
</dbReference>
<dbReference type="NCBIfam" id="TIGR02451">
    <property type="entry name" value="anti_sig_ChrR"/>
    <property type="match status" value="1"/>
</dbReference>
<dbReference type="Proteomes" id="UP000298781">
    <property type="component" value="Chromosome"/>
</dbReference>
<proteinExistence type="predicted"/>
<dbReference type="InterPro" id="IPR012807">
    <property type="entry name" value="Anti-sigma_ChrR"/>
</dbReference>
<dbReference type="InterPro" id="IPR041916">
    <property type="entry name" value="Anti_sigma_zinc_sf"/>
</dbReference>
<dbReference type="SUPFAM" id="SSF51182">
    <property type="entry name" value="RmlC-like cupins"/>
    <property type="match status" value="1"/>
</dbReference>
<keyword evidence="3" id="KW-1185">Reference proteome</keyword>
<evidence type="ECO:0000313" key="3">
    <source>
        <dbReference type="Proteomes" id="UP000298781"/>
    </source>
</evidence>
<dbReference type="Gene3D" id="2.60.120.10">
    <property type="entry name" value="Jelly Rolls"/>
    <property type="match status" value="1"/>
</dbReference>
<dbReference type="OrthoDB" id="2988517at2"/>
<dbReference type="Gene3D" id="1.10.10.1320">
    <property type="entry name" value="Anti-sigma factor, zinc-finger domain"/>
    <property type="match status" value="1"/>
</dbReference>
<name>A0A4D7BEC4_9HYPH</name>
<accession>A0A4D7BEC4</accession>
<feature type="domain" description="ChrR-like cupin" evidence="1">
    <location>
        <begin position="106"/>
        <end position="195"/>
    </location>
</feature>
<protein>
    <submittedName>
        <fullName evidence="2">Transcriptional regulator</fullName>
    </submittedName>
</protein>